<sequence>MSPLDPSLLHSNFVFPNQSTKQDETPKIHELIERLNLQEHVEGGYFAETDRVERLVPNPFRTDSTDPDVTRAASTSIFYLITPKSPIGYFHRNKGRTVHTLHSGRARYVLIHPPRRNDDGAKGKHWRIETLAVGRDLAKGENMQWIVDGGVWKTSFLLENEDGGEHSATIDCTSCGGCLISETVIPGFEFADHEFLDKNTLNDLVGVETATDLSWLVRKS</sequence>
<keyword evidence="3" id="KW-1185">Reference proteome</keyword>
<dbReference type="Proteomes" id="UP000800235">
    <property type="component" value="Unassembled WGS sequence"/>
</dbReference>
<dbReference type="PANTHER" id="PTHR33387">
    <property type="entry name" value="RMLC-LIKE JELLY ROLL FOLD PROTEIN"/>
    <property type="match status" value="1"/>
</dbReference>
<name>A0A9P4NIE0_9PEZI</name>
<protein>
    <recommendedName>
        <fullName evidence="1">DUF985 domain-containing protein</fullName>
    </recommendedName>
</protein>
<organism evidence="2 3">
    <name type="scientific">Tothia fuscella</name>
    <dbReference type="NCBI Taxonomy" id="1048955"/>
    <lineage>
        <taxon>Eukaryota</taxon>
        <taxon>Fungi</taxon>
        <taxon>Dikarya</taxon>
        <taxon>Ascomycota</taxon>
        <taxon>Pezizomycotina</taxon>
        <taxon>Dothideomycetes</taxon>
        <taxon>Pleosporomycetidae</taxon>
        <taxon>Venturiales</taxon>
        <taxon>Cylindrosympodiaceae</taxon>
        <taxon>Tothia</taxon>
    </lineage>
</organism>
<dbReference type="CDD" id="cd06121">
    <property type="entry name" value="cupin_YML079wp"/>
    <property type="match status" value="1"/>
</dbReference>
<dbReference type="Gene3D" id="2.60.120.10">
    <property type="entry name" value="Jelly Rolls"/>
    <property type="match status" value="1"/>
</dbReference>
<evidence type="ECO:0000313" key="2">
    <source>
        <dbReference type="EMBL" id="KAF2422843.1"/>
    </source>
</evidence>
<accession>A0A9P4NIE0</accession>
<dbReference type="SUPFAM" id="SSF51182">
    <property type="entry name" value="RmlC-like cupins"/>
    <property type="match status" value="1"/>
</dbReference>
<dbReference type="PANTHER" id="PTHR33387:SF3">
    <property type="entry name" value="DUF985 DOMAIN-CONTAINING PROTEIN"/>
    <property type="match status" value="1"/>
</dbReference>
<dbReference type="OrthoDB" id="6614653at2759"/>
<gene>
    <name evidence="2" type="ORF">EJ08DRAFT_640570</name>
</gene>
<dbReference type="AlphaFoldDB" id="A0A9P4NIE0"/>
<evidence type="ECO:0000313" key="3">
    <source>
        <dbReference type="Proteomes" id="UP000800235"/>
    </source>
</evidence>
<comment type="caution">
    <text evidence="2">The sequence shown here is derived from an EMBL/GenBank/DDBJ whole genome shotgun (WGS) entry which is preliminary data.</text>
</comment>
<dbReference type="InterPro" id="IPR039935">
    <property type="entry name" value="YML079W-like"/>
</dbReference>
<dbReference type="InterPro" id="IPR009327">
    <property type="entry name" value="Cupin_DUF985"/>
</dbReference>
<feature type="domain" description="DUF985" evidence="1">
    <location>
        <begin position="30"/>
        <end position="196"/>
    </location>
</feature>
<dbReference type="InterPro" id="IPR011051">
    <property type="entry name" value="RmlC_Cupin_sf"/>
</dbReference>
<reference evidence="2" key="1">
    <citation type="journal article" date="2020" name="Stud. Mycol.">
        <title>101 Dothideomycetes genomes: a test case for predicting lifestyles and emergence of pathogens.</title>
        <authorList>
            <person name="Haridas S."/>
            <person name="Albert R."/>
            <person name="Binder M."/>
            <person name="Bloem J."/>
            <person name="Labutti K."/>
            <person name="Salamov A."/>
            <person name="Andreopoulos B."/>
            <person name="Baker S."/>
            <person name="Barry K."/>
            <person name="Bills G."/>
            <person name="Bluhm B."/>
            <person name="Cannon C."/>
            <person name="Castanera R."/>
            <person name="Culley D."/>
            <person name="Daum C."/>
            <person name="Ezra D."/>
            <person name="Gonzalez J."/>
            <person name="Henrissat B."/>
            <person name="Kuo A."/>
            <person name="Liang C."/>
            <person name="Lipzen A."/>
            <person name="Lutzoni F."/>
            <person name="Magnuson J."/>
            <person name="Mondo S."/>
            <person name="Nolan M."/>
            <person name="Ohm R."/>
            <person name="Pangilinan J."/>
            <person name="Park H.-J."/>
            <person name="Ramirez L."/>
            <person name="Alfaro M."/>
            <person name="Sun H."/>
            <person name="Tritt A."/>
            <person name="Yoshinaga Y."/>
            <person name="Zwiers L.-H."/>
            <person name="Turgeon B."/>
            <person name="Goodwin S."/>
            <person name="Spatafora J."/>
            <person name="Crous P."/>
            <person name="Grigoriev I."/>
        </authorList>
    </citation>
    <scope>NUCLEOTIDE SEQUENCE</scope>
    <source>
        <strain evidence="2">CBS 130266</strain>
    </source>
</reference>
<dbReference type="EMBL" id="MU007087">
    <property type="protein sequence ID" value="KAF2422843.1"/>
    <property type="molecule type" value="Genomic_DNA"/>
</dbReference>
<dbReference type="InterPro" id="IPR014710">
    <property type="entry name" value="RmlC-like_jellyroll"/>
</dbReference>
<dbReference type="Pfam" id="PF06172">
    <property type="entry name" value="Cupin_5"/>
    <property type="match status" value="1"/>
</dbReference>
<evidence type="ECO:0000259" key="1">
    <source>
        <dbReference type="Pfam" id="PF06172"/>
    </source>
</evidence>
<proteinExistence type="predicted"/>